<evidence type="ECO:0000256" key="1">
    <source>
        <dbReference type="SAM" id="MobiDB-lite"/>
    </source>
</evidence>
<comment type="caution">
    <text evidence="2">The sequence shown here is derived from an EMBL/GenBank/DDBJ whole genome shotgun (WGS) entry which is preliminary data.</text>
</comment>
<dbReference type="EMBL" id="JABELV010000126">
    <property type="protein sequence ID" value="KAG7530164.1"/>
    <property type="molecule type" value="Genomic_DNA"/>
</dbReference>
<protein>
    <submittedName>
        <fullName evidence="2">Uncharacterized protein</fullName>
    </submittedName>
</protein>
<reference evidence="2" key="1">
    <citation type="submission" date="2020-04" db="EMBL/GenBank/DDBJ databases">
        <title>Analysis of mating type loci in Filobasidium floriforme.</title>
        <authorList>
            <person name="Nowrousian M."/>
        </authorList>
    </citation>
    <scope>NUCLEOTIDE SEQUENCE</scope>
    <source>
        <strain evidence="2">CBS 6242</strain>
    </source>
</reference>
<organism evidence="2 3">
    <name type="scientific">Filobasidium floriforme</name>
    <dbReference type="NCBI Taxonomy" id="5210"/>
    <lineage>
        <taxon>Eukaryota</taxon>
        <taxon>Fungi</taxon>
        <taxon>Dikarya</taxon>
        <taxon>Basidiomycota</taxon>
        <taxon>Agaricomycotina</taxon>
        <taxon>Tremellomycetes</taxon>
        <taxon>Filobasidiales</taxon>
        <taxon>Filobasidiaceae</taxon>
        <taxon>Filobasidium</taxon>
    </lineage>
</organism>
<proteinExistence type="predicted"/>
<accession>A0A8K0JIX0</accession>
<keyword evidence="3" id="KW-1185">Reference proteome</keyword>
<dbReference type="Proteomes" id="UP000812966">
    <property type="component" value="Unassembled WGS sequence"/>
</dbReference>
<feature type="region of interest" description="Disordered" evidence="1">
    <location>
        <begin position="28"/>
        <end position="54"/>
    </location>
</feature>
<evidence type="ECO:0000313" key="2">
    <source>
        <dbReference type="EMBL" id="KAG7530164.1"/>
    </source>
</evidence>
<dbReference type="AlphaFoldDB" id="A0A8K0JIX0"/>
<name>A0A8K0JIX0_9TREE</name>
<sequence>MTEQQLGNGDTASVLLCLSRGCTSKGGSSLQWSAENQTEEPSFETVPDGHTQRRSSIELPLTSQNPMQSSAITNWSDEARGLCAGSLDQCLDPEGKGIRMGDKHMLAAQWFYRAATGKELSWEVMNRSATDIFRWHDSFTQVEGLMWENSGPIKRYMIRWASSLYNRIHSRCATAQWAASNRNPQPRNKYGGEDELEAAYEEIKHLEFRFETPIVWLSEYSADSTAESIATKREHTSNLHAISSISNVDSESRNSMPCSAVIGDQAGEGQIDNDPMLQPCGIWSCNLTSASINPRYSLAAEYFCEAARPQKLAEDEWSLLSWDIKEYFTRNRHADFLKKVPVSRRDEVGAFMVEVRYQVKMAHSACAAYRRAQAQTSAKTIQRPRKPDIAKAYSLIHDLLPVQNIPDGNKVSETSSSEY</sequence>
<evidence type="ECO:0000313" key="3">
    <source>
        <dbReference type="Proteomes" id="UP000812966"/>
    </source>
</evidence>
<gene>
    <name evidence="2" type="ORF">FFLO_05212</name>
</gene>